<organism evidence="4 5">
    <name type="scientific">Corynespora cassiicola Philippines</name>
    <dbReference type="NCBI Taxonomy" id="1448308"/>
    <lineage>
        <taxon>Eukaryota</taxon>
        <taxon>Fungi</taxon>
        <taxon>Dikarya</taxon>
        <taxon>Ascomycota</taxon>
        <taxon>Pezizomycotina</taxon>
        <taxon>Dothideomycetes</taxon>
        <taxon>Pleosporomycetidae</taxon>
        <taxon>Pleosporales</taxon>
        <taxon>Corynesporascaceae</taxon>
        <taxon>Corynespora</taxon>
    </lineage>
</organism>
<dbReference type="Pfam" id="PF24883">
    <property type="entry name" value="NPHP3_N"/>
    <property type="match status" value="1"/>
</dbReference>
<keyword evidence="5" id="KW-1185">Reference proteome</keyword>
<dbReference type="PANTHER" id="PTHR10039:SF5">
    <property type="entry name" value="NACHT DOMAIN-CONTAINING PROTEIN"/>
    <property type="match status" value="1"/>
</dbReference>
<feature type="domain" description="Nephrocystin 3-like N-terminal" evidence="2">
    <location>
        <begin position="243"/>
        <end position="424"/>
    </location>
</feature>
<feature type="domain" description="DUF7791" evidence="3">
    <location>
        <begin position="534"/>
        <end position="671"/>
    </location>
</feature>
<evidence type="ECO:0000313" key="4">
    <source>
        <dbReference type="EMBL" id="PSN68727.1"/>
    </source>
</evidence>
<keyword evidence="1" id="KW-0677">Repeat</keyword>
<evidence type="ECO:0000259" key="3">
    <source>
        <dbReference type="Pfam" id="PF25053"/>
    </source>
</evidence>
<dbReference type="AlphaFoldDB" id="A0A2T2NTI0"/>
<dbReference type="SUPFAM" id="SSF52540">
    <property type="entry name" value="P-loop containing nucleoside triphosphate hydrolases"/>
    <property type="match status" value="1"/>
</dbReference>
<gene>
    <name evidence="4" type="ORF">BS50DRAFT_520818</name>
</gene>
<reference evidence="4 5" key="1">
    <citation type="journal article" date="2018" name="Front. Microbiol.">
        <title>Genome-Wide Analysis of Corynespora cassiicola Leaf Fall Disease Putative Effectors.</title>
        <authorList>
            <person name="Lopez D."/>
            <person name="Ribeiro S."/>
            <person name="Label P."/>
            <person name="Fumanal B."/>
            <person name="Venisse J.S."/>
            <person name="Kohler A."/>
            <person name="de Oliveira R.R."/>
            <person name="Labutti K."/>
            <person name="Lipzen A."/>
            <person name="Lail K."/>
            <person name="Bauer D."/>
            <person name="Ohm R.A."/>
            <person name="Barry K.W."/>
            <person name="Spatafora J."/>
            <person name="Grigoriev I.V."/>
            <person name="Martin F.M."/>
            <person name="Pujade-Renaud V."/>
        </authorList>
    </citation>
    <scope>NUCLEOTIDE SEQUENCE [LARGE SCALE GENOMIC DNA]</scope>
    <source>
        <strain evidence="4 5">Philippines</strain>
    </source>
</reference>
<dbReference type="STRING" id="1448308.A0A2T2NTI0"/>
<name>A0A2T2NTI0_CORCC</name>
<evidence type="ECO:0000259" key="2">
    <source>
        <dbReference type="Pfam" id="PF24883"/>
    </source>
</evidence>
<dbReference type="InterPro" id="IPR056884">
    <property type="entry name" value="NPHP3-like_N"/>
</dbReference>
<sequence length="1007" mass="114746">MEAAASLGLAANVLQLVELGAKLLSTGNEIYQAGSTVENAELEIITKDLTALNERLKSSFRPHPSIHGPLNQDDQNLENLALESEKIAQELISLLSSLHTEGDVSKYKSLVLAVKSAWKKQKMEDTKGRLQNIRAQMQLRMLVSIREEGLQKLDYTSRNIVESVCKSNSELTSALASQSAAIAMQQKASNAMASERHDQIVKMMRNHGTITNSVNVLERIKAGLCFERQDDRFEDISEAHSKTFEWALQEDRSQQSWPSLRKWLLEEQGVYWISGKAGSGKSTLMKFLRQDSRTLSALESWAEPSELLIVDFYFWNPGSDLQKSQEGLFRSLLWQTLHQEPSLSLGLFPEQYEFGARWAEFPTFHQLRRAFGRLTNLVNNDLKMIFFVDGLDEFESTRATVTELAELFLGATKSSNIKALVSSRPLSPFEDSFSETPKLRLQQLTHNDMITYVNGKLRGHPRFQQLSEENPTDTEALIIEITDKASGVFLWVNLVVKALLEGFQNYDLLEDLYRRLRELPSDLEDLFRHMLRHIPPEYQYQSSRIFQIFRCVENSYIHTEFGHVTLVPTPVLFFYAEMELNACIQLGITSDSPQEKKRISQEIEGRLRSRCAGLLELSVSEHHTITYLHKTVAEFIERDEVWAGIVAGGKEFDPHTALLQASIMSMKRDTNRIQDSAWFLSVMHHAYAVETSGMNLQTLHELWNELGRVLSLLCLAPTFLHSTLDVSRARNTWEQFGINMRTREPTFHNFLSFTVETGLTSYIEDHIKTFGKSCIVKNGMPLLQYASTPSATFNYTVAKVNPKMAGILLKNGADPNQEFNGFTAWTRALHILPVNKYDWIALLKYLLSYGADADTYIEKNSRRDSSLRAVKLNLLYIFVDQSEYARNILSTPSRDTESGASSKMTLSLKQYREMTPSQSRELKNQAVDLVRFMLNKGAKDESWVLLDNEWIKDPLLDSDDDPWTEALAQRGLDDPSVTINSTAPSQIAENKGRLRDRIRKRTREIFK</sequence>
<dbReference type="PANTHER" id="PTHR10039">
    <property type="entry name" value="AMELOGENIN"/>
    <property type="match status" value="1"/>
</dbReference>
<accession>A0A2T2NTI0</accession>
<proteinExistence type="predicted"/>
<dbReference type="EMBL" id="KZ678133">
    <property type="protein sequence ID" value="PSN68727.1"/>
    <property type="molecule type" value="Genomic_DNA"/>
</dbReference>
<dbReference type="InterPro" id="IPR056693">
    <property type="entry name" value="DUF7791"/>
</dbReference>
<dbReference type="Gene3D" id="3.40.50.300">
    <property type="entry name" value="P-loop containing nucleotide triphosphate hydrolases"/>
    <property type="match status" value="1"/>
</dbReference>
<evidence type="ECO:0000256" key="1">
    <source>
        <dbReference type="ARBA" id="ARBA00022737"/>
    </source>
</evidence>
<dbReference type="OrthoDB" id="443402at2759"/>
<dbReference type="Pfam" id="PF25053">
    <property type="entry name" value="DUF7791"/>
    <property type="match status" value="1"/>
</dbReference>
<dbReference type="InterPro" id="IPR027417">
    <property type="entry name" value="P-loop_NTPase"/>
</dbReference>
<evidence type="ECO:0000313" key="5">
    <source>
        <dbReference type="Proteomes" id="UP000240883"/>
    </source>
</evidence>
<protein>
    <submittedName>
        <fullName evidence="4">Uncharacterized protein</fullName>
    </submittedName>
</protein>
<dbReference type="Proteomes" id="UP000240883">
    <property type="component" value="Unassembled WGS sequence"/>
</dbReference>